<dbReference type="PANTHER" id="PTHR34982:SF1">
    <property type="entry name" value="FLAGELLAR ASSEMBLY PROTEIN FLIH"/>
    <property type="match status" value="1"/>
</dbReference>
<protein>
    <submittedName>
        <fullName evidence="4">FliH/SctL family protein</fullName>
    </submittedName>
</protein>
<comment type="caution">
    <text evidence="4">The sequence shown here is derived from an EMBL/GenBank/DDBJ whole genome shotgun (WGS) entry which is preliminary data.</text>
</comment>
<dbReference type="PANTHER" id="PTHR34982">
    <property type="entry name" value="YOP PROTEINS TRANSLOCATION PROTEIN L"/>
    <property type="match status" value="1"/>
</dbReference>
<evidence type="ECO:0000313" key="4">
    <source>
        <dbReference type="EMBL" id="MDK3016700.1"/>
    </source>
</evidence>
<dbReference type="RefSeq" id="WP_284479519.1">
    <property type="nucleotide sequence ID" value="NZ_JASNJD010000002.1"/>
</dbReference>
<dbReference type="EMBL" id="JASNJD010000002">
    <property type="protein sequence ID" value="MDK3016700.1"/>
    <property type="molecule type" value="Genomic_DNA"/>
</dbReference>
<evidence type="ECO:0000313" key="5">
    <source>
        <dbReference type="Proteomes" id="UP001243757"/>
    </source>
</evidence>
<keyword evidence="5" id="KW-1185">Reference proteome</keyword>
<sequence length="224" mass="23909">MMTRLFLRDFDAEDAELGAEPVMPAQQPEGLRNFSAAEVEQMLAEARETAWTRGHEEGAAAARAEAETGQSARAAAALEALQGQITDLSAELAAGRAALERDLLDMVLDMAERIAPELLADLSVDLARSRLREGLRMAMGSRRLRIGLSPAVAEALAPEIAAWAEEGATPELDLRPDPALPDGAARIGWDDGGLSYNLDRSCAAVLDALREAAGKLKHDQEKVG</sequence>
<proteinExistence type="predicted"/>
<keyword evidence="2" id="KW-0653">Protein transport</keyword>
<evidence type="ECO:0000256" key="1">
    <source>
        <dbReference type="ARBA" id="ARBA00022448"/>
    </source>
</evidence>
<reference evidence="4 5" key="1">
    <citation type="submission" date="2023-05" db="EMBL/GenBank/DDBJ databases">
        <title>Pseudodonghicola sp. nov.</title>
        <authorList>
            <person name="Huang J."/>
        </authorList>
    </citation>
    <scope>NUCLEOTIDE SEQUENCE [LARGE SCALE GENOMIC DNA]</scope>
    <source>
        <strain evidence="4 5">IC7</strain>
    </source>
</reference>
<feature type="coiled-coil region" evidence="3">
    <location>
        <begin position="71"/>
        <end position="98"/>
    </location>
</feature>
<name>A0ABT7EWN9_9RHOB</name>
<dbReference type="InterPro" id="IPR051472">
    <property type="entry name" value="T3SS_Stator/FliH"/>
</dbReference>
<dbReference type="Proteomes" id="UP001243757">
    <property type="component" value="Unassembled WGS sequence"/>
</dbReference>
<gene>
    <name evidence="4" type="ORF">QO033_03375</name>
</gene>
<accession>A0ABT7EWN9</accession>
<evidence type="ECO:0000256" key="3">
    <source>
        <dbReference type="SAM" id="Coils"/>
    </source>
</evidence>
<keyword evidence="3" id="KW-0175">Coiled coil</keyword>
<evidence type="ECO:0000256" key="2">
    <source>
        <dbReference type="ARBA" id="ARBA00022927"/>
    </source>
</evidence>
<keyword evidence="1" id="KW-0813">Transport</keyword>
<organism evidence="4 5">
    <name type="scientific">Pseudodonghicola flavimaris</name>
    <dbReference type="NCBI Taxonomy" id="3050036"/>
    <lineage>
        <taxon>Bacteria</taxon>
        <taxon>Pseudomonadati</taxon>
        <taxon>Pseudomonadota</taxon>
        <taxon>Alphaproteobacteria</taxon>
        <taxon>Rhodobacterales</taxon>
        <taxon>Paracoccaceae</taxon>
        <taxon>Pseudodonghicola</taxon>
    </lineage>
</organism>